<evidence type="ECO:0008006" key="3">
    <source>
        <dbReference type="Google" id="ProtNLM"/>
    </source>
</evidence>
<comment type="caution">
    <text evidence="1">The sequence shown here is derived from an EMBL/GenBank/DDBJ whole genome shotgun (WGS) entry which is preliminary data.</text>
</comment>
<dbReference type="Proteomes" id="UP000197138">
    <property type="component" value="Unassembled WGS sequence"/>
</dbReference>
<accession>A0A218XHQ8</accession>
<sequence length="249" mass="29103">MKEAARTSILARRWRFLWLRSPDLDFDASEKLAGIHRMIETENLRKGGKAASDYVEWVNRVVNACSRCLAPTPDLVSFTNPHSVAAVHVEHAPRLVDLFIGPIGRYFDLLSHPLFCYIAQLRTLHLDTYRWYLDRYGWNEIFPLDAKLKIEEEFTNLDFQFLRAIEIVGFHGRKVERKLTVHIIKCAASLEKLIIDCRDILLRGDTYSEYGFSQRKAKYAYSERKIEEWRRCALKLKQTLPSEVELVVI</sequence>
<evidence type="ECO:0000313" key="1">
    <source>
        <dbReference type="EMBL" id="OWM84477.1"/>
    </source>
</evidence>
<dbReference type="PANTHER" id="PTHR34145:SF28">
    <property type="entry name" value="F-BOX DOMAIN-CONTAINING PROTEIN"/>
    <property type="match status" value="1"/>
</dbReference>
<proteinExistence type="predicted"/>
<protein>
    <recommendedName>
        <fullName evidence="3">FBD domain-containing protein</fullName>
    </recommendedName>
</protein>
<organism evidence="1 2">
    <name type="scientific">Punica granatum</name>
    <name type="common">Pomegranate</name>
    <dbReference type="NCBI Taxonomy" id="22663"/>
    <lineage>
        <taxon>Eukaryota</taxon>
        <taxon>Viridiplantae</taxon>
        <taxon>Streptophyta</taxon>
        <taxon>Embryophyta</taxon>
        <taxon>Tracheophyta</taxon>
        <taxon>Spermatophyta</taxon>
        <taxon>Magnoliopsida</taxon>
        <taxon>eudicotyledons</taxon>
        <taxon>Gunneridae</taxon>
        <taxon>Pentapetalae</taxon>
        <taxon>rosids</taxon>
        <taxon>malvids</taxon>
        <taxon>Myrtales</taxon>
        <taxon>Lythraceae</taxon>
        <taxon>Punica</taxon>
    </lineage>
</organism>
<dbReference type="InterPro" id="IPR053772">
    <property type="entry name" value="At1g61320/At1g61330-like"/>
</dbReference>
<reference evidence="2" key="1">
    <citation type="journal article" date="2017" name="Plant J.">
        <title>The pomegranate (Punica granatum L.) genome and the genomics of punicalagin biosynthesis.</title>
        <authorList>
            <person name="Qin G."/>
            <person name="Xu C."/>
            <person name="Ming R."/>
            <person name="Tang H."/>
            <person name="Guyot R."/>
            <person name="Kramer E.M."/>
            <person name="Hu Y."/>
            <person name="Yi X."/>
            <person name="Qi Y."/>
            <person name="Xu X."/>
            <person name="Gao Z."/>
            <person name="Pan H."/>
            <person name="Jian J."/>
            <person name="Tian Y."/>
            <person name="Yue Z."/>
            <person name="Xu Y."/>
        </authorList>
    </citation>
    <scope>NUCLEOTIDE SEQUENCE [LARGE SCALE GENOMIC DNA]</scope>
    <source>
        <strain evidence="2">cv. Dabenzi</strain>
    </source>
</reference>
<dbReference type="EMBL" id="MTKT01001357">
    <property type="protein sequence ID" value="OWM84477.1"/>
    <property type="molecule type" value="Genomic_DNA"/>
</dbReference>
<dbReference type="AlphaFoldDB" id="A0A218XHQ8"/>
<dbReference type="PANTHER" id="PTHR34145">
    <property type="entry name" value="OS02G0105600 PROTEIN"/>
    <property type="match status" value="1"/>
</dbReference>
<gene>
    <name evidence="1" type="ORF">CDL15_Pgr000917</name>
</gene>
<name>A0A218XHQ8_PUNGR</name>
<evidence type="ECO:0000313" key="2">
    <source>
        <dbReference type="Proteomes" id="UP000197138"/>
    </source>
</evidence>